<evidence type="ECO:0000256" key="1">
    <source>
        <dbReference type="SAM" id="Coils"/>
    </source>
</evidence>
<gene>
    <name evidence="2" type="ORF">LCGC14_0970570</name>
</gene>
<sequence length="116" mass="13408">MRNNRRQFIMQTFGAIAGLAALPVVGNADRKFDKTAKEAARELADELCKLPPNAKGQMGISGHVFPPMTATQVLESHRRLDMHRKKLDEEMEEYQRRMRAITIRSYREAQEYSVMR</sequence>
<dbReference type="EMBL" id="LAZR01003567">
    <property type="protein sequence ID" value="KKN16977.1"/>
    <property type="molecule type" value="Genomic_DNA"/>
</dbReference>
<protein>
    <submittedName>
        <fullName evidence="2">Uncharacterized protein</fullName>
    </submittedName>
</protein>
<name>A0A0F9NY00_9ZZZZ</name>
<keyword evidence="1" id="KW-0175">Coiled coil</keyword>
<reference evidence="2" key="1">
    <citation type="journal article" date="2015" name="Nature">
        <title>Complex archaea that bridge the gap between prokaryotes and eukaryotes.</title>
        <authorList>
            <person name="Spang A."/>
            <person name="Saw J.H."/>
            <person name="Jorgensen S.L."/>
            <person name="Zaremba-Niedzwiedzka K."/>
            <person name="Martijn J."/>
            <person name="Lind A.E."/>
            <person name="van Eijk R."/>
            <person name="Schleper C."/>
            <person name="Guy L."/>
            <person name="Ettema T.J."/>
        </authorList>
    </citation>
    <scope>NUCLEOTIDE SEQUENCE</scope>
</reference>
<organism evidence="2">
    <name type="scientific">marine sediment metagenome</name>
    <dbReference type="NCBI Taxonomy" id="412755"/>
    <lineage>
        <taxon>unclassified sequences</taxon>
        <taxon>metagenomes</taxon>
        <taxon>ecological metagenomes</taxon>
    </lineage>
</organism>
<proteinExistence type="predicted"/>
<feature type="coiled-coil region" evidence="1">
    <location>
        <begin position="77"/>
        <end position="104"/>
    </location>
</feature>
<dbReference type="AlphaFoldDB" id="A0A0F9NY00"/>
<accession>A0A0F9NY00</accession>
<comment type="caution">
    <text evidence="2">The sequence shown here is derived from an EMBL/GenBank/DDBJ whole genome shotgun (WGS) entry which is preliminary data.</text>
</comment>
<evidence type="ECO:0000313" key="2">
    <source>
        <dbReference type="EMBL" id="KKN16977.1"/>
    </source>
</evidence>